<feature type="region of interest" description="Disordered" evidence="1">
    <location>
        <begin position="76"/>
        <end position="100"/>
    </location>
</feature>
<gene>
    <name evidence="3" type="ORF">E8M01_27275</name>
</gene>
<dbReference type="InterPro" id="IPR003776">
    <property type="entry name" value="YcaO-like_dom"/>
</dbReference>
<protein>
    <recommendedName>
        <fullName evidence="2">YcaO domain-containing protein</fullName>
    </recommendedName>
</protein>
<dbReference type="OrthoDB" id="8767749at2"/>
<evidence type="ECO:0000313" key="3">
    <source>
        <dbReference type="EMBL" id="QCI67603.1"/>
    </source>
</evidence>
<dbReference type="PROSITE" id="PS51664">
    <property type="entry name" value="YCAO"/>
    <property type="match status" value="1"/>
</dbReference>
<dbReference type="Gene3D" id="3.30.1330.230">
    <property type="match status" value="1"/>
</dbReference>
<dbReference type="PANTHER" id="PTHR37809">
    <property type="entry name" value="RIBOSOMAL PROTEIN S12 METHYLTHIOTRANSFERASE ACCESSORY FACTOR YCAO"/>
    <property type="match status" value="1"/>
</dbReference>
<feature type="region of interest" description="Disordered" evidence="1">
    <location>
        <begin position="1"/>
        <end position="58"/>
    </location>
</feature>
<dbReference type="AlphaFoldDB" id="A0A4D7BA76"/>
<dbReference type="Proteomes" id="UP000298781">
    <property type="component" value="Chromosome"/>
</dbReference>
<accession>A0A4D7BA76</accession>
<proteinExistence type="predicted"/>
<name>A0A4D7BA76_9HYPH</name>
<feature type="compositionally biased region" description="Basic and acidic residues" evidence="1">
    <location>
        <begin position="19"/>
        <end position="40"/>
    </location>
</feature>
<dbReference type="KEGG" id="pstg:E8M01_27275"/>
<evidence type="ECO:0000313" key="4">
    <source>
        <dbReference type="Proteomes" id="UP000298781"/>
    </source>
</evidence>
<feature type="domain" description="YcaO" evidence="2">
    <location>
        <begin position="370"/>
        <end position="703"/>
    </location>
</feature>
<dbReference type="EMBL" id="CP039690">
    <property type="protein sequence ID" value="QCI67603.1"/>
    <property type="molecule type" value="Genomic_DNA"/>
</dbReference>
<sequence length="703" mass="74121">MAGTNRLRLGRRRTSSRARPLDEAETSRAGADRRSRKDDPAMDPAQGAPARRSRHSRPWLNHIGWRRVRSRGAKCDASAFNDRPVPGRGSGGGSGLWRRRRGRSARWSRAWRLGPDAGNGRGCRLDLRRAALRRPGRAGSDDPGQFPVAALSERSADGGCAVQCLLRRPALRCSSDHQSDPATGRAVSGWPCGARNRRPGKVLGQGRPMHAGDSDHHDAPDQLHPDLMCARRRAGEGQRAVAVFRHRLTRPAVRRARCRGRGAPDRACADPAILRSSVKAGCAALHLRQFGRGLRDVLEPVSLDDVALGLAHAALPQAMADRLLGVAGGLNRIFLIRPPAAPGACFFGAEGGPDGRLWTSPPHPRVSLSGMGFSPAEALVKCLGEAVELISQFETGTEAVERRTCGLVAVGDFLTGDTAGVCIAGRRLRDGASCRLPLGLCVRPATPGAYGRPAFPLGLGGGAGATAEDAALHGLLELIERDAAALWWRGGRAGRLISAGDEAALAIAPLLLAARQGVIPRPVTLIEISREFGVPVVAALSTGLAGRGFACGLAARPTLDQAIRSAVLEMLQMELAQDLAEAKQARGGQAGLNAIDRAHLAKRSGPSASALGAVKRATVSAVDGGAPLIADRSAAEAVRTLATRLAARQIETFSVDLTRPRFLIPAVRIIAPALQPEPSAVVTPRLEAWPVTPESRPDGPLLG</sequence>
<evidence type="ECO:0000256" key="1">
    <source>
        <dbReference type="SAM" id="MobiDB-lite"/>
    </source>
</evidence>
<organism evidence="3 4">
    <name type="scientific">Phreatobacter stygius</name>
    <dbReference type="NCBI Taxonomy" id="1940610"/>
    <lineage>
        <taxon>Bacteria</taxon>
        <taxon>Pseudomonadati</taxon>
        <taxon>Pseudomonadota</taxon>
        <taxon>Alphaproteobacteria</taxon>
        <taxon>Hyphomicrobiales</taxon>
        <taxon>Phreatobacteraceae</taxon>
        <taxon>Phreatobacter</taxon>
    </lineage>
</organism>
<feature type="region of interest" description="Disordered" evidence="1">
    <location>
        <begin position="175"/>
        <end position="220"/>
    </location>
</feature>
<feature type="compositionally biased region" description="Basic and acidic residues" evidence="1">
    <location>
        <begin position="210"/>
        <end position="220"/>
    </location>
</feature>
<dbReference type="PANTHER" id="PTHR37809:SF1">
    <property type="entry name" value="RIBOSOMAL PROTEIN S12 METHYLTHIOTRANSFERASE ACCESSORY FACTOR YCAO"/>
    <property type="match status" value="1"/>
</dbReference>
<keyword evidence="4" id="KW-1185">Reference proteome</keyword>
<reference evidence="3 4" key="1">
    <citation type="submission" date="2019-04" db="EMBL/GenBank/DDBJ databases">
        <title>Phreatobacter aquaticus sp. nov.</title>
        <authorList>
            <person name="Choi A."/>
        </authorList>
    </citation>
    <scope>NUCLEOTIDE SEQUENCE [LARGE SCALE GENOMIC DNA]</scope>
    <source>
        <strain evidence="3 4">KCTC 52518</strain>
    </source>
</reference>
<dbReference type="Pfam" id="PF02624">
    <property type="entry name" value="YcaO"/>
    <property type="match status" value="1"/>
</dbReference>
<evidence type="ECO:0000259" key="2">
    <source>
        <dbReference type="PROSITE" id="PS51664"/>
    </source>
</evidence>